<dbReference type="Pfam" id="PF00440">
    <property type="entry name" value="TetR_N"/>
    <property type="match status" value="1"/>
</dbReference>
<dbReference type="InterPro" id="IPR001647">
    <property type="entry name" value="HTH_TetR"/>
</dbReference>
<dbReference type="GO" id="GO:0003677">
    <property type="term" value="F:DNA binding"/>
    <property type="evidence" value="ECO:0007669"/>
    <property type="project" value="UniProtKB-UniRule"/>
</dbReference>
<evidence type="ECO:0000313" key="7">
    <source>
        <dbReference type="Proteomes" id="UP000077659"/>
    </source>
</evidence>
<feature type="domain" description="HTH tetR-type" evidence="5">
    <location>
        <begin position="3"/>
        <end position="63"/>
    </location>
</feature>
<sequence length="186" mass="20451">MMSKVRERILDVATNLFYRQGIQAVGVDAIISTADVARMSFYRHFQSKEGLALAVLERRDERLCAWFEQEVERLSPDASLRPLAVFDALAIRLASPDYRGCAFLNTIAETPLPSHALHRAAAAHKHRFEAYFARLLRAAGLDESAAGDLMLLFDGAVVTAVREGNPTPAMRAKNMAARVLGIAPAN</sequence>
<evidence type="ECO:0000259" key="5">
    <source>
        <dbReference type="PROSITE" id="PS50977"/>
    </source>
</evidence>
<dbReference type="InterPro" id="IPR009057">
    <property type="entry name" value="Homeodomain-like_sf"/>
</dbReference>
<reference evidence="6 7" key="1">
    <citation type="submission" date="2016-05" db="EMBL/GenBank/DDBJ databases">
        <title>Pathogenic, phenotypic and molecular characterisation of Xanthomonas nasturtii sp. nov. and Xanthomonas floridensis sp. nov., new species of Xanthomonas associated with watercress production in Florida.</title>
        <authorList>
            <person name="Vicente J.G."/>
            <person name="Rothwell S."/>
            <person name="Holub E.B."/>
            <person name="Studholme D.J."/>
        </authorList>
    </citation>
    <scope>NUCLEOTIDE SEQUENCE [LARGE SCALE GENOMIC DNA]</scope>
    <source>
        <strain evidence="6 7">WHRI 8848</strain>
    </source>
</reference>
<dbReference type="PRINTS" id="PR00455">
    <property type="entry name" value="HTHTETR"/>
</dbReference>
<name>A0A1A9M7H1_9XANT</name>
<keyword evidence="1" id="KW-0805">Transcription regulation</keyword>
<dbReference type="PANTHER" id="PTHR47506">
    <property type="entry name" value="TRANSCRIPTIONAL REGULATORY PROTEIN"/>
    <property type="match status" value="1"/>
</dbReference>
<evidence type="ECO:0000256" key="3">
    <source>
        <dbReference type="ARBA" id="ARBA00023163"/>
    </source>
</evidence>
<evidence type="ECO:0000313" key="6">
    <source>
        <dbReference type="EMBL" id="OAG66464.1"/>
    </source>
</evidence>
<dbReference type="SUPFAM" id="SSF48498">
    <property type="entry name" value="Tetracyclin repressor-like, C-terminal domain"/>
    <property type="match status" value="1"/>
</dbReference>
<keyword evidence="2 4" id="KW-0238">DNA-binding</keyword>
<evidence type="ECO:0000256" key="1">
    <source>
        <dbReference type="ARBA" id="ARBA00023015"/>
    </source>
</evidence>
<protein>
    <recommendedName>
        <fullName evidence="5">HTH tetR-type domain-containing protein</fullName>
    </recommendedName>
</protein>
<feature type="DNA-binding region" description="H-T-H motif" evidence="4">
    <location>
        <begin position="26"/>
        <end position="45"/>
    </location>
</feature>
<dbReference type="EMBL" id="LXNG01000031">
    <property type="protein sequence ID" value="OAG66464.1"/>
    <property type="molecule type" value="Genomic_DNA"/>
</dbReference>
<gene>
    <name evidence="6" type="ORF">A7D17_21565</name>
</gene>
<accession>A0A1A9M7H1</accession>
<dbReference type="Gene3D" id="1.10.357.10">
    <property type="entry name" value="Tetracycline Repressor, domain 2"/>
    <property type="match status" value="1"/>
</dbReference>
<proteinExistence type="predicted"/>
<keyword evidence="3" id="KW-0804">Transcription</keyword>
<dbReference type="PANTHER" id="PTHR47506:SF1">
    <property type="entry name" value="HTH-TYPE TRANSCRIPTIONAL REGULATOR YJDC"/>
    <property type="match status" value="1"/>
</dbReference>
<dbReference type="SUPFAM" id="SSF46689">
    <property type="entry name" value="Homeodomain-like"/>
    <property type="match status" value="1"/>
</dbReference>
<organism evidence="6 7">
    <name type="scientific">Xanthomonas floridensis</name>
    <dbReference type="NCBI Taxonomy" id="1843580"/>
    <lineage>
        <taxon>Bacteria</taxon>
        <taxon>Pseudomonadati</taxon>
        <taxon>Pseudomonadota</taxon>
        <taxon>Gammaproteobacteria</taxon>
        <taxon>Lysobacterales</taxon>
        <taxon>Lysobacteraceae</taxon>
        <taxon>Xanthomonas</taxon>
    </lineage>
</organism>
<dbReference type="AlphaFoldDB" id="A0A1A9M7H1"/>
<dbReference type="PROSITE" id="PS50977">
    <property type="entry name" value="HTH_TETR_2"/>
    <property type="match status" value="1"/>
</dbReference>
<dbReference type="Proteomes" id="UP000077659">
    <property type="component" value="Unassembled WGS sequence"/>
</dbReference>
<evidence type="ECO:0000256" key="4">
    <source>
        <dbReference type="PROSITE-ProRule" id="PRU00335"/>
    </source>
</evidence>
<evidence type="ECO:0000256" key="2">
    <source>
        <dbReference type="ARBA" id="ARBA00023125"/>
    </source>
</evidence>
<comment type="caution">
    <text evidence="6">The sequence shown here is derived from an EMBL/GenBank/DDBJ whole genome shotgun (WGS) entry which is preliminary data.</text>
</comment>
<dbReference type="InterPro" id="IPR036271">
    <property type="entry name" value="Tet_transcr_reg_TetR-rel_C_sf"/>
</dbReference>